<dbReference type="FunFam" id="3.20.20.80:FF:000027">
    <property type="entry name" value="Alpha-L-fucosidase"/>
    <property type="match status" value="1"/>
</dbReference>
<dbReference type="InterPro" id="IPR057739">
    <property type="entry name" value="Glyco_hydro_29_N"/>
</dbReference>
<dbReference type="GO" id="GO:0004560">
    <property type="term" value="F:alpha-L-fucosidase activity"/>
    <property type="evidence" value="ECO:0007669"/>
    <property type="project" value="UniProtKB-EC"/>
</dbReference>
<dbReference type="GO" id="GO:0006004">
    <property type="term" value="P:fucose metabolic process"/>
    <property type="evidence" value="ECO:0007669"/>
    <property type="project" value="InterPro"/>
</dbReference>
<dbReference type="Pfam" id="PF01120">
    <property type="entry name" value="Alpha_L_fucos"/>
    <property type="match status" value="1"/>
</dbReference>
<evidence type="ECO:0000256" key="9">
    <source>
        <dbReference type="ARBA" id="ARBA00081661"/>
    </source>
</evidence>
<dbReference type="OrthoDB" id="6039950at2759"/>
<organism evidence="13 14">
    <name type="scientific">Ignelater luminosus</name>
    <name type="common">Cucubano</name>
    <name type="synonym">Pyrophorus luminosus</name>
    <dbReference type="NCBI Taxonomy" id="2038154"/>
    <lineage>
        <taxon>Eukaryota</taxon>
        <taxon>Metazoa</taxon>
        <taxon>Ecdysozoa</taxon>
        <taxon>Arthropoda</taxon>
        <taxon>Hexapoda</taxon>
        <taxon>Insecta</taxon>
        <taxon>Pterygota</taxon>
        <taxon>Neoptera</taxon>
        <taxon>Endopterygota</taxon>
        <taxon>Coleoptera</taxon>
        <taxon>Polyphaga</taxon>
        <taxon>Elateriformia</taxon>
        <taxon>Elateroidea</taxon>
        <taxon>Elateridae</taxon>
        <taxon>Agrypninae</taxon>
        <taxon>Pyrophorini</taxon>
        <taxon>Ignelater</taxon>
    </lineage>
</organism>
<feature type="domain" description="Glycoside hydrolase family 29 N-terminal" evidence="11">
    <location>
        <begin position="6"/>
        <end position="338"/>
    </location>
</feature>
<dbReference type="Proteomes" id="UP000801492">
    <property type="component" value="Unassembled WGS sequence"/>
</dbReference>
<keyword evidence="14" id="KW-1185">Reference proteome</keyword>
<evidence type="ECO:0000256" key="1">
    <source>
        <dbReference type="ARBA" id="ARBA00004071"/>
    </source>
</evidence>
<keyword evidence="5 10" id="KW-0378">Hydrolase</keyword>
<reference evidence="13" key="1">
    <citation type="submission" date="2019-08" db="EMBL/GenBank/DDBJ databases">
        <title>The genome of the North American firefly Photinus pyralis.</title>
        <authorList>
            <consortium name="Photinus pyralis genome working group"/>
            <person name="Fallon T.R."/>
            <person name="Sander Lower S.E."/>
            <person name="Weng J.-K."/>
        </authorList>
    </citation>
    <scope>NUCLEOTIDE SEQUENCE</scope>
    <source>
        <strain evidence="13">TRF0915ILg1</strain>
        <tissue evidence="13">Whole body</tissue>
    </source>
</reference>
<dbReference type="Gene3D" id="2.60.40.1180">
    <property type="entry name" value="Golgi alpha-mannosidase II"/>
    <property type="match status" value="1"/>
</dbReference>
<dbReference type="PIRSF" id="PIRSF001092">
    <property type="entry name" value="Alpha-L-fucosidase"/>
    <property type="match status" value="1"/>
</dbReference>
<evidence type="ECO:0000313" key="13">
    <source>
        <dbReference type="EMBL" id="KAF2884223.1"/>
    </source>
</evidence>
<evidence type="ECO:0000256" key="5">
    <source>
        <dbReference type="ARBA" id="ARBA00022801"/>
    </source>
</evidence>
<keyword evidence="4" id="KW-0732">Signal</keyword>
<keyword evidence="7 10" id="KW-0326">Glycosidase</keyword>
<evidence type="ECO:0000313" key="14">
    <source>
        <dbReference type="Proteomes" id="UP000801492"/>
    </source>
</evidence>
<dbReference type="InterPro" id="IPR017853">
    <property type="entry name" value="GH"/>
</dbReference>
<dbReference type="InterPro" id="IPR013780">
    <property type="entry name" value="Glyco_hydro_b"/>
</dbReference>
<dbReference type="GO" id="GO:0005764">
    <property type="term" value="C:lysosome"/>
    <property type="evidence" value="ECO:0007669"/>
    <property type="project" value="TreeGrafter"/>
</dbReference>
<dbReference type="AlphaFoldDB" id="A0A8K0CGQ9"/>
<comment type="caution">
    <text evidence="13">The sequence shown here is derived from an EMBL/GenBank/DDBJ whole genome shotgun (WGS) entry which is preliminary data.</text>
</comment>
<dbReference type="PANTHER" id="PTHR10030">
    <property type="entry name" value="ALPHA-L-FUCOSIDASE"/>
    <property type="match status" value="1"/>
</dbReference>
<proteinExistence type="inferred from homology"/>
<comment type="similarity">
    <text evidence="2 10">Belongs to the glycosyl hydrolase 29 family.</text>
</comment>
<dbReference type="Gene3D" id="3.20.20.80">
    <property type="entry name" value="Glycosidases"/>
    <property type="match status" value="1"/>
</dbReference>
<dbReference type="InterPro" id="IPR016286">
    <property type="entry name" value="FUC_metazoa-typ"/>
</dbReference>
<dbReference type="EC" id="3.2.1.51" evidence="3"/>
<evidence type="ECO:0000256" key="2">
    <source>
        <dbReference type="ARBA" id="ARBA00007951"/>
    </source>
</evidence>
<evidence type="ECO:0000256" key="3">
    <source>
        <dbReference type="ARBA" id="ARBA00012662"/>
    </source>
</evidence>
<dbReference type="GO" id="GO:0016139">
    <property type="term" value="P:glycoside catabolic process"/>
    <property type="evidence" value="ECO:0007669"/>
    <property type="project" value="TreeGrafter"/>
</dbReference>
<evidence type="ECO:0000256" key="8">
    <source>
        <dbReference type="ARBA" id="ARBA00074133"/>
    </source>
</evidence>
<dbReference type="EMBL" id="VTPC01090213">
    <property type="protein sequence ID" value="KAF2884223.1"/>
    <property type="molecule type" value="Genomic_DNA"/>
</dbReference>
<comment type="function">
    <text evidence="1">Alpha-L-fucosidase is responsible for hydrolyzing the alpha-1,6-linked fucose joined to the reducing-end N-acetylglucosamine of the carbohydrate moieties of glycoproteins.</text>
</comment>
<keyword evidence="6" id="KW-0325">Glycoprotein</keyword>
<evidence type="ECO:0000259" key="12">
    <source>
        <dbReference type="Pfam" id="PF16757"/>
    </source>
</evidence>
<feature type="domain" description="Alpha-L-fucosidase C-terminal" evidence="12">
    <location>
        <begin position="349"/>
        <end position="434"/>
    </location>
</feature>
<evidence type="ECO:0000259" key="11">
    <source>
        <dbReference type="Pfam" id="PF01120"/>
    </source>
</evidence>
<evidence type="ECO:0000256" key="10">
    <source>
        <dbReference type="PIRNR" id="PIRNR001092"/>
    </source>
</evidence>
<accession>A0A8K0CGQ9</accession>
<protein>
    <recommendedName>
        <fullName evidence="8">Putative alpha-L-fucosidase</fullName>
        <ecNumber evidence="3">3.2.1.51</ecNumber>
    </recommendedName>
    <alternativeName>
        <fullName evidence="9">Alpha-L-fucoside fucohydrolase</fullName>
    </alternativeName>
</protein>
<dbReference type="InterPro" id="IPR031919">
    <property type="entry name" value="Fucosidase_C"/>
</dbReference>
<dbReference type="Pfam" id="PF16757">
    <property type="entry name" value="Fucosidase_C"/>
    <property type="match status" value="1"/>
</dbReference>
<name>A0A8K0CGQ9_IGNLU</name>
<dbReference type="InterPro" id="IPR000933">
    <property type="entry name" value="Glyco_hydro_29"/>
</dbReference>
<evidence type="ECO:0000256" key="4">
    <source>
        <dbReference type="ARBA" id="ARBA00022729"/>
    </source>
</evidence>
<sequence>MGNGIRYDPTWESLDTRPLPQWYDDAKIGIFIHWGVYSVPSFGTEWFWSNWKNGSPNYVKFMKDNYPPGFTYQEFAKDFKAEFFDPEAWADLFQKAGAKYVVLTSKHHEGYTLWPSTYSFSWNAKDIGPHRDLVGDLANAIRKNTDLRFGLYHSLYEWFNPMFLADKASNLENNTFAANKVLPELYEIVNKYRPEIVWSDGEWEAPYTYWKSTEFIAWLYNDSPVKNTVVVNDRWGSGDIICHHGDFYTCADRFNPGVLQPHKWENAMTIDKRSWGYRRNSNISDYYTTHELLVIMAQTISCGGNLLMNVGPTSDGRIMPIFQERLLEVGEWLSMNGEAIYGSRPWIHQNETNTNVWYTAKGPTVYATVLDWPKDNVLQLERVEGLFENGRVTTVTLLGNICDVKWDKVGDTVLFYFPDKATVKSQWAWVLRIEPYTVKLPY</sequence>
<evidence type="ECO:0000256" key="6">
    <source>
        <dbReference type="ARBA" id="ARBA00023180"/>
    </source>
</evidence>
<dbReference type="SMART" id="SM00812">
    <property type="entry name" value="Alpha_L_fucos"/>
    <property type="match status" value="1"/>
</dbReference>
<dbReference type="SUPFAM" id="SSF51445">
    <property type="entry name" value="(Trans)glycosidases"/>
    <property type="match status" value="1"/>
</dbReference>
<dbReference type="PRINTS" id="PR00741">
    <property type="entry name" value="GLHYDRLASE29"/>
</dbReference>
<gene>
    <name evidence="13" type="ORF">ILUMI_21958</name>
</gene>
<dbReference type="PANTHER" id="PTHR10030:SF37">
    <property type="entry name" value="ALPHA-L-FUCOSIDASE-RELATED"/>
    <property type="match status" value="1"/>
</dbReference>
<evidence type="ECO:0000256" key="7">
    <source>
        <dbReference type="ARBA" id="ARBA00023295"/>
    </source>
</evidence>